<organism evidence="2 3">
    <name type="scientific">Christiangramia antarctica</name>
    <dbReference type="NCBI Taxonomy" id="2058158"/>
    <lineage>
        <taxon>Bacteria</taxon>
        <taxon>Pseudomonadati</taxon>
        <taxon>Bacteroidota</taxon>
        <taxon>Flavobacteriia</taxon>
        <taxon>Flavobacteriales</taxon>
        <taxon>Flavobacteriaceae</taxon>
        <taxon>Christiangramia</taxon>
    </lineage>
</organism>
<feature type="signal peptide" evidence="1">
    <location>
        <begin position="1"/>
        <end position="21"/>
    </location>
</feature>
<dbReference type="EMBL" id="JBHUOJ010000009">
    <property type="protein sequence ID" value="MFD2832671.1"/>
    <property type="molecule type" value="Genomic_DNA"/>
</dbReference>
<evidence type="ECO:0008006" key="4">
    <source>
        <dbReference type="Google" id="ProtNLM"/>
    </source>
</evidence>
<gene>
    <name evidence="2" type="ORF">ACFSYS_05175</name>
</gene>
<accession>A0ABW5X0P9</accession>
<evidence type="ECO:0000256" key="1">
    <source>
        <dbReference type="SAM" id="SignalP"/>
    </source>
</evidence>
<evidence type="ECO:0000313" key="2">
    <source>
        <dbReference type="EMBL" id="MFD2832671.1"/>
    </source>
</evidence>
<reference evidence="3" key="1">
    <citation type="journal article" date="2019" name="Int. J. Syst. Evol. Microbiol.">
        <title>The Global Catalogue of Microorganisms (GCM) 10K type strain sequencing project: providing services to taxonomists for standard genome sequencing and annotation.</title>
        <authorList>
            <consortium name="The Broad Institute Genomics Platform"/>
            <consortium name="The Broad Institute Genome Sequencing Center for Infectious Disease"/>
            <person name="Wu L."/>
            <person name="Ma J."/>
        </authorList>
    </citation>
    <scope>NUCLEOTIDE SEQUENCE [LARGE SCALE GENOMIC DNA]</scope>
    <source>
        <strain evidence="3">KCTC 52925</strain>
    </source>
</reference>
<keyword evidence="3" id="KW-1185">Reference proteome</keyword>
<dbReference type="Proteomes" id="UP001597438">
    <property type="component" value="Unassembled WGS sequence"/>
</dbReference>
<dbReference type="RefSeq" id="WP_251742017.1">
    <property type="nucleotide sequence ID" value="NZ_JBHUOJ010000009.1"/>
</dbReference>
<feature type="chain" id="PRO_5047542120" description="Outer membrane protein beta-barrel domain-containing protein" evidence="1">
    <location>
        <begin position="22"/>
        <end position="220"/>
    </location>
</feature>
<evidence type="ECO:0000313" key="3">
    <source>
        <dbReference type="Proteomes" id="UP001597438"/>
    </source>
</evidence>
<protein>
    <recommendedName>
        <fullName evidence="4">Outer membrane protein beta-barrel domain-containing protein</fullName>
    </recommendedName>
</protein>
<comment type="caution">
    <text evidence="2">The sequence shown here is derived from an EMBL/GenBank/DDBJ whole genome shotgun (WGS) entry which is preliminary data.</text>
</comment>
<name>A0ABW5X0P9_9FLAO</name>
<keyword evidence="1" id="KW-0732">Signal</keyword>
<proteinExistence type="predicted"/>
<sequence length="220" mass="24569">MKTAKSFLIFFLVVFPLFTFCQEEPVSVSSNNEETNFKVRPFRFESKLGFPNISGLGTEYVTPLFNDRLAVAAQLSKFKSSWFQSDDSNDDKLDFSYISGGLNYYLFKPGKGLYGGLSYGSLKVKGEIVMEGDDDNVPGKQYFDISNNSFNLKIGAKWGGLFYVRPEIGYSLNPIPDSIESVIIYNDGTRENESYDFGDNGFLKLLSSGLIFSIGTGFAF</sequence>